<feature type="compositionally biased region" description="Basic and acidic residues" evidence="7">
    <location>
        <begin position="168"/>
        <end position="187"/>
    </location>
</feature>
<feature type="region of interest" description="Disordered" evidence="7">
    <location>
        <begin position="104"/>
        <end position="193"/>
    </location>
</feature>
<dbReference type="SMART" id="SM00425">
    <property type="entry name" value="TBOX"/>
    <property type="match status" value="1"/>
</dbReference>
<dbReference type="PROSITE" id="PS01283">
    <property type="entry name" value="TBOX_1"/>
    <property type="match status" value="1"/>
</dbReference>
<proteinExistence type="predicted"/>
<keyword evidence="3 6" id="KW-0238">DNA-binding</keyword>
<comment type="subcellular location">
    <subcellularLocation>
        <location evidence="1 6">Nucleus</location>
    </subcellularLocation>
</comment>
<evidence type="ECO:0000256" key="3">
    <source>
        <dbReference type="ARBA" id="ARBA00023125"/>
    </source>
</evidence>
<keyword evidence="10" id="KW-1185">Reference proteome</keyword>
<feature type="domain" description="T-box" evidence="8">
    <location>
        <begin position="328"/>
        <end position="515"/>
    </location>
</feature>
<evidence type="ECO:0000313" key="10">
    <source>
        <dbReference type="Proteomes" id="UP001474421"/>
    </source>
</evidence>
<feature type="compositionally biased region" description="Basic and acidic residues" evidence="7">
    <location>
        <begin position="119"/>
        <end position="130"/>
    </location>
</feature>
<evidence type="ECO:0000256" key="1">
    <source>
        <dbReference type="ARBA" id="ARBA00004123"/>
    </source>
</evidence>
<evidence type="ECO:0000259" key="8">
    <source>
        <dbReference type="PROSITE" id="PS50252"/>
    </source>
</evidence>
<dbReference type="GO" id="GO:0005634">
    <property type="term" value="C:nucleus"/>
    <property type="evidence" value="ECO:0007669"/>
    <property type="project" value="UniProtKB-SubCell"/>
</dbReference>
<accession>A0AAW1CBW4</accession>
<dbReference type="InterPro" id="IPR008967">
    <property type="entry name" value="p53-like_TF_DNA-bd_sf"/>
</dbReference>
<evidence type="ECO:0000313" key="9">
    <source>
        <dbReference type="EMBL" id="KAK9411396.1"/>
    </source>
</evidence>
<dbReference type="Pfam" id="PF00907">
    <property type="entry name" value="T-box"/>
    <property type="match status" value="1"/>
</dbReference>
<evidence type="ECO:0000256" key="6">
    <source>
        <dbReference type="PROSITE-ProRule" id="PRU00201"/>
    </source>
</evidence>
<dbReference type="GO" id="GO:0016331">
    <property type="term" value="P:morphogenesis of embryonic epithelium"/>
    <property type="evidence" value="ECO:0007669"/>
    <property type="project" value="TreeGrafter"/>
</dbReference>
<evidence type="ECO:0000256" key="2">
    <source>
        <dbReference type="ARBA" id="ARBA00023015"/>
    </source>
</evidence>
<dbReference type="InterPro" id="IPR001699">
    <property type="entry name" value="TF_T-box"/>
</dbReference>
<dbReference type="PANTHER" id="PTHR11267:SF20">
    <property type="entry name" value="T-BOX TRANSCRIPTION FACTOR TBX18"/>
    <property type="match status" value="1"/>
</dbReference>
<dbReference type="FunFam" id="2.60.40.820:FF:000001">
    <property type="entry name" value="T-box transcription factor TBX18"/>
    <property type="match status" value="1"/>
</dbReference>
<dbReference type="SUPFAM" id="SSF49417">
    <property type="entry name" value="p53-like transcription factors"/>
    <property type="match status" value="1"/>
</dbReference>
<dbReference type="Gene3D" id="2.60.40.820">
    <property type="entry name" value="Transcription factor, T-box"/>
    <property type="match status" value="1"/>
</dbReference>
<feature type="compositionally biased region" description="Low complexity" evidence="7">
    <location>
        <begin position="260"/>
        <end position="271"/>
    </location>
</feature>
<dbReference type="GO" id="GO:0001708">
    <property type="term" value="P:cell fate specification"/>
    <property type="evidence" value="ECO:0007669"/>
    <property type="project" value="TreeGrafter"/>
</dbReference>
<reference evidence="9 10" key="1">
    <citation type="journal article" date="2024" name="Proc. Natl. Acad. Sci. U.S.A.">
        <title>The genetic regulatory architecture and epigenomic basis for age-related changes in rattlesnake venom.</title>
        <authorList>
            <person name="Hogan M.P."/>
            <person name="Holding M.L."/>
            <person name="Nystrom G.S."/>
            <person name="Colston T.J."/>
            <person name="Bartlett D.A."/>
            <person name="Mason A.J."/>
            <person name="Ellsworth S.A."/>
            <person name="Rautsaw R.M."/>
            <person name="Lawrence K.C."/>
            <person name="Strickland J.L."/>
            <person name="He B."/>
            <person name="Fraser P."/>
            <person name="Margres M.J."/>
            <person name="Gilbert D.M."/>
            <person name="Gibbs H.L."/>
            <person name="Parkinson C.L."/>
            <person name="Rokyta D.R."/>
        </authorList>
    </citation>
    <scope>NUCLEOTIDE SEQUENCE [LARGE SCALE GENOMIC DNA]</scope>
    <source>
        <strain evidence="9">DRR0105</strain>
    </source>
</reference>
<dbReference type="InterPro" id="IPR046360">
    <property type="entry name" value="T-box_DNA-bd"/>
</dbReference>
<dbReference type="PROSITE" id="PS50252">
    <property type="entry name" value="TBOX_3"/>
    <property type="match status" value="1"/>
</dbReference>
<keyword evidence="2" id="KW-0805">Transcription regulation</keyword>
<organism evidence="9 10">
    <name type="scientific">Crotalus adamanteus</name>
    <name type="common">Eastern diamondback rattlesnake</name>
    <dbReference type="NCBI Taxonomy" id="8729"/>
    <lineage>
        <taxon>Eukaryota</taxon>
        <taxon>Metazoa</taxon>
        <taxon>Chordata</taxon>
        <taxon>Craniata</taxon>
        <taxon>Vertebrata</taxon>
        <taxon>Euteleostomi</taxon>
        <taxon>Lepidosauria</taxon>
        <taxon>Squamata</taxon>
        <taxon>Bifurcata</taxon>
        <taxon>Unidentata</taxon>
        <taxon>Episquamata</taxon>
        <taxon>Toxicofera</taxon>
        <taxon>Serpentes</taxon>
        <taxon>Colubroidea</taxon>
        <taxon>Viperidae</taxon>
        <taxon>Crotalinae</taxon>
        <taxon>Crotalus</taxon>
    </lineage>
</organism>
<gene>
    <name evidence="9" type="ORF">NXF25_002571</name>
</gene>
<comment type="caution">
    <text evidence="9">The sequence shown here is derived from an EMBL/GenBank/DDBJ whole genome shotgun (WGS) entry which is preliminary data.</text>
</comment>
<name>A0AAW1CBW4_CROAD</name>
<feature type="compositionally biased region" description="Low complexity" evidence="7">
    <location>
        <begin position="154"/>
        <end position="164"/>
    </location>
</feature>
<dbReference type="Proteomes" id="UP001474421">
    <property type="component" value="Unassembled WGS sequence"/>
</dbReference>
<evidence type="ECO:0000256" key="4">
    <source>
        <dbReference type="ARBA" id="ARBA00023163"/>
    </source>
</evidence>
<dbReference type="GO" id="GO:0000978">
    <property type="term" value="F:RNA polymerase II cis-regulatory region sequence-specific DNA binding"/>
    <property type="evidence" value="ECO:0007669"/>
    <property type="project" value="InterPro"/>
</dbReference>
<sequence>MEKRKLFRNCLRQQTARCGFPMHSYPLLSGRWNYCNESTYCHGRVSGKRQDAQIESNLRAKFSGAGECRGRGEICSAQKMAFEQQLLTILYLKLIVSCKTRQSLREKEEGRTGSPALAYRDRLGLQREEEGGTLGDPLQPARRWMQKERRSKAKASGAAWKSKAAGGGEREDGRVPVRRSDMAEKRRASPSTVLSLKAHAFSVEALIGAEKQQQQQRQSQQQPPPQKRRKLAGANGEETPSDGSGSGGHGSSCDADSREGAGQSAASPSGAETCSAAPEAAKNCGGREVAPGGCEDSFLNGASPPLTPAGSAKAASPLLSPQVPRVDLQGAELWKRFHEIGTEMIITKAGRRMFPAMRVKISGLDPHQQYYIAMDIVPVDNKRYRYVYHSSKWMVAGNADSPVPARVYIHPDSPASGETWMRQVISFDKLKLTNNELDDQGHIILHSMHKYQPRVHVIRKDCGDDLSPVKPIPSGDGVKAFTFPETVFTTVTAYQNQQITRLKIDRNPFAKGFRDSGRNRMGLEALVESYAFWRPSLRTLTFEDIPGIAKQGNTSSSSLLQGSANGVPSTHPHLLPGSPCSSPAFHLTPNTSQFCSLASADYTACARSGLTLNRNPLLRWRTKRFSCEYACGR</sequence>
<dbReference type="AlphaFoldDB" id="A0AAW1CBW4"/>
<evidence type="ECO:0000256" key="5">
    <source>
        <dbReference type="ARBA" id="ARBA00023242"/>
    </source>
</evidence>
<feature type="compositionally biased region" description="Low complexity" evidence="7">
    <location>
        <begin position="211"/>
        <end position="221"/>
    </location>
</feature>
<comment type="caution">
    <text evidence="6">Lacks conserved residue(s) required for the propagation of feature annotation.</text>
</comment>
<protein>
    <submittedName>
        <fullName evidence="9">T-box transcription factor TBX18</fullName>
    </submittedName>
</protein>
<keyword evidence="5 6" id="KW-0539">Nucleus</keyword>
<dbReference type="CDD" id="cd20191">
    <property type="entry name" value="T-box_TBX15_18_22-like"/>
    <property type="match status" value="1"/>
</dbReference>
<dbReference type="GO" id="GO:0000785">
    <property type="term" value="C:chromatin"/>
    <property type="evidence" value="ECO:0007669"/>
    <property type="project" value="TreeGrafter"/>
</dbReference>
<dbReference type="InterPro" id="IPR018186">
    <property type="entry name" value="TF_T-box_CS"/>
</dbReference>
<keyword evidence="4" id="KW-0804">Transcription</keyword>
<dbReference type="GO" id="GO:0045893">
    <property type="term" value="P:positive regulation of DNA-templated transcription"/>
    <property type="evidence" value="ECO:0007669"/>
    <property type="project" value="InterPro"/>
</dbReference>
<feature type="region of interest" description="Disordered" evidence="7">
    <location>
        <begin position="209"/>
        <end position="273"/>
    </location>
</feature>
<dbReference type="GO" id="GO:0001756">
    <property type="term" value="P:somitogenesis"/>
    <property type="evidence" value="ECO:0007669"/>
    <property type="project" value="TreeGrafter"/>
</dbReference>
<dbReference type="PRINTS" id="PR00937">
    <property type="entry name" value="TBOX"/>
</dbReference>
<dbReference type="PANTHER" id="PTHR11267">
    <property type="entry name" value="T-BOX PROTEIN-RELATED"/>
    <property type="match status" value="1"/>
</dbReference>
<dbReference type="InterPro" id="IPR036960">
    <property type="entry name" value="T-box_sf"/>
</dbReference>
<evidence type="ECO:0000256" key="7">
    <source>
        <dbReference type="SAM" id="MobiDB-lite"/>
    </source>
</evidence>
<dbReference type="PROSITE" id="PS01264">
    <property type="entry name" value="TBOX_2"/>
    <property type="match status" value="1"/>
</dbReference>
<dbReference type="EMBL" id="JAOTOJ010000001">
    <property type="protein sequence ID" value="KAK9411396.1"/>
    <property type="molecule type" value="Genomic_DNA"/>
</dbReference>
<dbReference type="GO" id="GO:0000981">
    <property type="term" value="F:DNA-binding transcription factor activity, RNA polymerase II-specific"/>
    <property type="evidence" value="ECO:0007669"/>
    <property type="project" value="TreeGrafter"/>
</dbReference>